<dbReference type="Proteomes" id="UP000789707">
    <property type="component" value="Unassembled WGS sequence"/>
</dbReference>
<dbReference type="InterPro" id="IPR027379">
    <property type="entry name" value="CLS_N"/>
</dbReference>
<evidence type="ECO:0000256" key="11">
    <source>
        <dbReference type="ARBA" id="ARBA00023264"/>
    </source>
</evidence>
<evidence type="ECO:0000313" key="16">
    <source>
        <dbReference type="Proteomes" id="UP000789707"/>
    </source>
</evidence>
<feature type="active site" evidence="12">
    <location>
        <position position="410"/>
    </location>
</feature>
<keyword evidence="8 12" id="KW-0443">Lipid metabolism</keyword>
<evidence type="ECO:0000256" key="5">
    <source>
        <dbReference type="ARBA" id="ARBA00022692"/>
    </source>
</evidence>
<evidence type="ECO:0000313" key="15">
    <source>
        <dbReference type="EMBL" id="CAH0417203.1"/>
    </source>
</evidence>
<dbReference type="CDD" id="cd09110">
    <property type="entry name" value="PLDc_CLS_1"/>
    <property type="match status" value="1"/>
</dbReference>
<evidence type="ECO:0000256" key="6">
    <source>
        <dbReference type="ARBA" id="ARBA00022737"/>
    </source>
</evidence>
<evidence type="ECO:0000256" key="3">
    <source>
        <dbReference type="ARBA" id="ARBA00022516"/>
    </source>
</evidence>
<reference evidence="15 16" key="1">
    <citation type="submission" date="2021-11" db="EMBL/GenBank/DDBJ databases">
        <authorList>
            <person name="Depoorter E."/>
        </authorList>
    </citation>
    <scope>NUCLEOTIDE SEQUENCE [LARGE SCALE GENOMIC DNA]</scope>
    <source>
        <strain evidence="15 16">LMG 24289</strain>
    </source>
</reference>
<feature type="active site" evidence="12">
    <location>
        <position position="405"/>
    </location>
</feature>
<dbReference type="CDD" id="cd09112">
    <property type="entry name" value="PLDc_CLS_2"/>
    <property type="match status" value="1"/>
</dbReference>
<evidence type="ECO:0000256" key="7">
    <source>
        <dbReference type="ARBA" id="ARBA00022989"/>
    </source>
</evidence>
<protein>
    <recommendedName>
        <fullName evidence="12 13">Cardiolipin synthase</fullName>
        <shortName evidence="12">CL synthase</shortName>
        <ecNumber evidence="12 13">2.7.8.-</ecNumber>
    </recommendedName>
</protein>
<organism evidence="15 16">
    <name type="scientific">Periweissella fabaria</name>
    <dbReference type="NCBI Taxonomy" id="546157"/>
    <lineage>
        <taxon>Bacteria</taxon>
        <taxon>Bacillati</taxon>
        <taxon>Bacillota</taxon>
        <taxon>Bacilli</taxon>
        <taxon>Lactobacillales</taxon>
        <taxon>Lactobacillaceae</taxon>
        <taxon>Periweissella</taxon>
    </lineage>
</organism>
<feature type="active site" evidence="12">
    <location>
        <position position="224"/>
    </location>
</feature>
<dbReference type="Pfam" id="PF13396">
    <property type="entry name" value="PLDc_N"/>
    <property type="match status" value="1"/>
</dbReference>
<keyword evidence="16" id="KW-1185">Reference proteome</keyword>
<feature type="active site" evidence="12">
    <location>
        <position position="231"/>
    </location>
</feature>
<dbReference type="EMBL" id="CAKKNS010000007">
    <property type="protein sequence ID" value="CAH0417203.1"/>
    <property type="molecule type" value="Genomic_DNA"/>
</dbReference>
<feature type="transmembrane region" description="Helical" evidence="12">
    <location>
        <begin position="35"/>
        <end position="56"/>
    </location>
</feature>
<accession>A0ABM8Z748</accession>
<dbReference type="GO" id="GO:0016740">
    <property type="term" value="F:transferase activity"/>
    <property type="evidence" value="ECO:0007669"/>
    <property type="project" value="UniProtKB-KW"/>
</dbReference>
<dbReference type="PROSITE" id="PS50035">
    <property type="entry name" value="PLD"/>
    <property type="match status" value="2"/>
</dbReference>
<keyword evidence="11 12" id="KW-1208">Phospholipid metabolism</keyword>
<keyword evidence="7 12" id="KW-1133">Transmembrane helix</keyword>
<feature type="active site" evidence="12">
    <location>
        <position position="226"/>
    </location>
</feature>
<feature type="active site" evidence="12">
    <location>
        <position position="403"/>
    </location>
</feature>
<keyword evidence="4 12" id="KW-0808">Transferase</keyword>
<dbReference type="InterPro" id="IPR001736">
    <property type="entry name" value="PLipase_D/transphosphatidylase"/>
</dbReference>
<dbReference type="SMART" id="SM00155">
    <property type="entry name" value="PLDc"/>
    <property type="match status" value="2"/>
</dbReference>
<evidence type="ECO:0000256" key="1">
    <source>
        <dbReference type="ARBA" id="ARBA00004651"/>
    </source>
</evidence>
<evidence type="ECO:0000256" key="10">
    <source>
        <dbReference type="ARBA" id="ARBA00023209"/>
    </source>
</evidence>
<dbReference type="InterPro" id="IPR022924">
    <property type="entry name" value="Cardiolipin_synthase"/>
</dbReference>
<dbReference type="PANTHER" id="PTHR21248:SF22">
    <property type="entry name" value="PHOSPHOLIPASE D"/>
    <property type="match status" value="1"/>
</dbReference>
<dbReference type="RefSeq" id="WP_230097232.1">
    <property type="nucleotide sequence ID" value="NZ_CAKKNS010000007.1"/>
</dbReference>
<dbReference type="PANTHER" id="PTHR21248">
    <property type="entry name" value="CARDIOLIPIN SYNTHASE"/>
    <property type="match status" value="1"/>
</dbReference>
<dbReference type="HAMAP" id="MF_01916">
    <property type="entry name" value="Cardiolipin_synth_Cls"/>
    <property type="match status" value="1"/>
</dbReference>
<dbReference type="SUPFAM" id="SSF56024">
    <property type="entry name" value="Phospholipase D/nuclease"/>
    <property type="match status" value="2"/>
</dbReference>
<evidence type="ECO:0000256" key="12">
    <source>
        <dbReference type="HAMAP-Rule" id="MF_01916"/>
    </source>
</evidence>
<evidence type="ECO:0000256" key="4">
    <source>
        <dbReference type="ARBA" id="ARBA00022679"/>
    </source>
</evidence>
<evidence type="ECO:0000259" key="14">
    <source>
        <dbReference type="PROSITE" id="PS50035"/>
    </source>
</evidence>
<evidence type="ECO:0000256" key="13">
    <source>
        <dbReference type="NCBIfam" id="TIGR04265"/>
    </source>
</evidence>
<feature type="transmembrane region" description="Helical" evidence="12">
    <location>
        <begin position="6"/>
        <end position="26"/>
    </location>
</feature>
<comment type="similarity">
    <text evidence="12">Belongs to the phospholipase D family. Cardiolipin synthase subfamily.</text>
</comment>
<keyword evidence="3 12" id="KW-0444">Lipid biosynthesis</keyword>
<evidence type="ECO:0000256" key="9">
    <source>
        <dbReference type="ARBA" id="ARBA00023136"/>
    </source>
</evidence>
<keyword evidence="10 12" id="KW-0594">Phospholipid biosynthesis</keyword>
<dbReference type="InterPro" id="IPR025202">
    <property type="entry name" value="PLD-like_dom"/>
</dbReference>
<dbReference type="EC" id="2.7.8.-" evidence="12 13"/>
<keyword evidence="5 12" id="KW-0812">Transmembrane</keyword>
<keyword evidence="6" id="KW-0677">Repeat</keyword>
<dbReference type="Pfam" id="PF13091">
    <property type="entry name" value="PLDc_2"/>
    <property type="match status" value="2"/>
</dbReference>
<feature type="domain" description="PLD phosphodiesterase" evidence="14">
    <location>
        <begin position="398"/>
        <end position="425"/>
    </location>
</feature>
<comment type="subcellular location">
    <subcellularLocation>
        <location evidence="1 12">Cell membrane</location>
        <topology evidence="1 12">Multi-pass membrane protein</topology>
    </subcellularLocation>
</comment>
<comment type="function">
    <text evidence="12">Catalyzes the reversible phosphatidyl group transfer from one phosphatidylglycerol molecule to another to form cardiolipin (CL) (diphosphatidylglycerol) and glycerol.</text>
</comment>
<evidence type="ECO:0000256" key="8">
    <source>
        <dbReference type="ARBA" id="ARBA00023098"/>
    </source>
</evidence>
<proteinExistence type="inferred from homology"/>
<comment type="catalytic activity">
    <reaction evidence="12">
        <text>2 a 1,2-diacyl-sn-glycero-3-phospho-(1'-sn-glycerol) = a cardiolipin + glycerol</text>
        <dbReference type="Rhea" id="RHEA:31451"/>
        <dbReference type="ChEBI" id="CHEBI:17754"/>
        <dbReference type="ChEBI" id="CHEBI:62237"/>
        <dbReference type="ChEBI" id="CHEBI:64716"/>
    </reaction>
</comment>
<dbReference type="InterPro" id="IPR030874">
    <property type="entry name" value="Cardiolipin_synth_Firmi"/>
</dbReference>
<keyword evidence="2 12" id="KW-1003">Cell membrane</keyword>
<keyword evidence="9 12" id="KW-0472">Membrane</keyword>
<comment type="caution">
    <text evidence="15">The sequence shown here is derived from an EMBL/GenBank/DDBJ whole genome shotgun (WGS) entry which is preliminary data.</text>
</comment>
<evidence type="ECO:0000256" key="2">
    <source>
        <dbReference type="ARBA" id="ARBA00022475"/>
    </source>
</evidence>
<sequence length="485" mass="55331">MDELVILEVTALIVLINTIVAIITVFHEKRDISAIWAWLLVLIVFPIIGFLVYAVFGRKITDKKIFNMKSQIRLGIDKIVTNQEERLSTNQFTGAKEITNSAKELVNMFLRTDKAILTEQNHVEIFTDGKKKFASLFNDLQQAQHHINIEYFTIRDDSTGRELVQILEERAAAGIRVRVIYDQFGSHGRNKKLFKKLIELGGEVEPFLASRFQILTFRVNFRDHRKLVVIDGKVGYIGGFNVSDQYIEPSKKFGYWRDTHLRIQGDGVLALQSRFFLDWNATHKSTRVEFDDSYFPKTTVTNGSTAMQIVSSGPDSDLQQIKRGYMQMIATARKSILIQTPYFIPDSGMLEVIQNAALSGIDVHLMIPSMPDHPFVYQATKYYANEILQCGASVSTYNGGFLHAKVLVIDGKMASVGSANFDIRSFRLNFEGNAFMYDKKVAQELQNIFNEDLKKCTALTLQDFLNQSLWQSFKQRFSRLLSPIL</sequence>
<name>A0ABM8Z748_9LACO</name>
<dbReference type="NCBIfam" id="TIGR04265">
    <property type="entry name" value="bac_cardiolipin"/>
    <property type="match status" value="1"/>
</dbReference>
<gene>
    <name evidence="15" type="primary">clsA</name>
    <name evidence="15" type="ORF">WFA24289_01534</name>
</gene>
<feature type="domain" description="PLD phosphodiesterase" evidence="14">
    <location>
        <begin position="219"/>
        <end position="246"/>
    </location>
</feature>
<dbReference type="Gene3D" id="3.30.870.10">
    <property type="entry name" value="Endonuclease Chain A"/>
    <property type="match status" value="2"/>
</dbReference>